<accession>A0A371CNH6</accession>
<evidence type="ECO:0000313" key="2">
    <source>
        <dbReference type="Proteomes" id="UP000256964"/>
    </source>
</evidence>
<gene>
    <name evidence="1" type="ORF">OH76DRAFT_178434</name>
</gene>
<sequence length="193" mass="20805">MRCYATQSESSPSALFTSLALAGCRMRTRQGSHCSCQATSRCSLRIRRHGPSGEHVRLSRTVLTMLDLGLCQPRLGLHNPAWSSSRLGRAVFPQLSALQYVCTSLKTQYTVSCHLNDLSGHGRAVVGSGGAGVLLLAWAACSSADIQKACASIARAFRPFCELRLRSRLADCVPRVVSRSLPTYLRDAPAASP</sequence>
<proteinExistence type="predicted"/>
<name>A0A371CNH6_9APHY</name>
<dbReference type="PROSITE" id="PS51257">
    <property type="entry name" value="PROKAR_LIPOPROTEIN"/>
    <property type="match status" value="1"/>
</dbReference>
<reference evidence="1 2" key="1">
    <citation type="journal article" date="2018" name="Biotechnol. Biofuels">
        <title>Integrative visual omics of the white-rot fungus Polyporus brumalis exposes the biotechnological potential of its oxidative enzymes for delignifying raw plant biomass.</title>
        <authorList>
            <person name="Miyauchi S."/>
            <person name="Rancon A."/>
            <person name="Drula E."/>
            <person name="Hage H."/>
            <person name="Chaduli D."/>
            <person name="Favel A."/>
            <person name="Grisel S."/>
            <person name="Henrissat B."/>
            <person name="Herpoel-Gimbert I."/>
            <person name="Ruiz-Duenas F.J."/>
            <person name="Chevret D."/>
            <person name="Hainaut M."/>
            <person name="Lin J."/>
            <person name="Wang M."/>
            <person name="Pangilinan J."/>
            <person name="Lipzen A."/>
            <person name="Lesage-Meessen L."/>
            <person name="Navarro D."/>
            <person name="Riley R."/>
            <person name="Grigoriev I.V."/>
            <person name="Zhou S."/>
            <person name="Raouche S."/>
            <person name="Rosso M.N."/>
        </authorList>
    </citation>
    <scope>NUCLEOTIDE SEQUENCE [LARGE SCALE GENOMIC DNA]</scope>
    <source>
        <strain evidence="1 2">BRFM 1820</strain>
    </source>
</reference>
<dbReference type="AlphaFoldDB" id="A0A371CNH6"/>
<protein>
    <submittedName>
        <fullName evidence="1">Uncharacterized protein</fullName>
    </submittedName>
</protein>
<organism evidence="1 2">
    <name type="scientific">Lentinus brumalis</name>
    <dbReference type="NCBI Taxonomy" id="2498619"/>
    <lineage>
        <taxon>Eukaryota</taxon>
        <taxon>Fungi</taxon>
        <taxon>Dikarya</taxon>
        <taxon>Basidiomycota</taxon>
        <taxon>Agaricomycotina</taxon>
        <taxon>Agaricomycetes</taxon>
        <taxon>Polyporales</taxon>
        <taxon>Polyporaceae</taxon>
        <taxon>Lentinus</taxon>
    </lineage>
</organism>
<keyword evidence="2" id="KW-1185">Reference proteome</keyword>
<evidence type="ECO:0000313" key="1">
    <source>
        <dbReference type="EMBL" id="RDX41836.1"/>
    </source>
</evidence>
<dbReference type="Proteomes" id="UP000256964">
    <property type="component" value="Unassembled WGS sequence"/>
</dbReference>
<dbReference type="EMBL" id="KZ857500">
    <property type="protein sequence ID" value="RDX41836.1"/>
    <property type="molecule type" value="Genomic_DNA"/>
</dbReference>